<proteinExistence type="predicted"/>
<accession>A0A3N1MGI5</accession>
<comment type="caution">
    <text evidence="1">The sequence shown here is derived from an EMBL/GenBank/DDBJ whole genome shotgun (WGS) entry which is preliminary data.</text>
</comment>
<evidence type="ECO:0000313" key="2">
    <source>
        <dbReference type="Proteomes" id="UP000278222"/>
    </source>
</evidence>
<dbReference type="RefSeq" id="WP_170216330.1">
    <property type="nucleotide sequence ID" value="NZ_AP019700.1"/>
</dbReference>
<protein>
    <submittedName>
        <fullName evidence="1">Uncharacterized protein</fullName>
    </submittedName>
</protein>
<dbReference type="EMBL" id="RJKX01000011">
    <property type="protein sequence ID" value="ROQ01740.1"/>
    <property type="molecule type" value="Genomic_DNA"/>
</dbReference>
<dbReference type="Proteomes" id="UP000278222">
    <property type="component" value="Unassembled WGS sequence"/>
</dbReference>
<evidence type="ECO:0000313" key="1">
    <source>
        <dbReference type="EMBL" id="ROQ01740.1"/>
    </source>
</evidence>
<organism evidence="1 2">
    <name type="scientific">Stella humosa</name>
    <dbReference type="NCBI Taxonomy" id="94"/>
    <lineage>
        <taxon>Bacteria</taxon>
        <taxon>Pseudomonadati</taxon>
        <taxon>Pseudomonadota</taxon>
        <taxon>Alphaproteobacteria</taxon>
        <taxon>Rhodospirillales</taxon>
        <taxon>Stellaceae</taxon>
        <taxon>Stella</taxon>
    </lineage>
</organism>
<sequence length="57" mass="6306">MLAILIRASARLAGAVRGHGHGGDQPCPVRVDAQALWEIDLSGRAMLRRPEIDYRRI</sequence>
<name>A0A3N1MGI5_9PROT</name>
<reference evidence="1 2" key="1">
    <citation type="submission" date="2018-11" db="EMBL/GenBank/DDBJ databases">
        <title>Genomic Encyclopedia of Type Strains, Phase IV (KMG-IV): sequencing the most valuable type-strain genomes for metagenomic binning, comparative biology and taxonomic classification.</title>
        <authorList>
            <person name="Goeker M."/>
        </authorList>
    </citation>
    <scope>NUCLEOTIDE SEQUENCE [LARGE SCALE GENOMIC DNA]</scope>
    <source>
        <strain evidence="1 2">DSM 5900</strain>
    </source>
</reference>
<dbReference type="AlphaFoldDB" id="A0A3N1MGI5"/>
<gene>
    <name evidence="1" type="ORF">EDC65_0927</name>
</gene>
<keyword evidence="2" id="KW-1185">Reference proteome</keyword>